<dbReference type="AlphaFoldDB" id="A0A8C4QEK3"/>
<sequence>MHPSLTRRLVEKVEYLKNSSRGDGAATCTVCGEQLGTRGLLCGDCDKGVCRQCNVQTMGRRQRAMYLCKVCSEQREVWKCSGAWFFKSLPQYIMPSQLTLQQLDAQEVLPSINPEDGAAGGDQAMSLGESTLPLDECTDYVAAEEKPSAKQRGQTTANREEIPALQNDEADAVELVMHSHAVGGHEGTNRETITLFSSPALESSLESLPETDVFGKASPGTASVEHPRSQLHLTAMGTGHKRPPSTVTSLADPHKGARADERDGAVATASAVLGTTTGGASGAEPYGQVTDEVADDSYDSDDTTTLGLLDFSLLYDQENNALHCTILKGKGLKPMDSNGLADPYVKLHLLPGASKANKLRTKTLRNTLNPVWNETLTYYGITDEDMQRKTLRISVCDEDKFGHNEFIGETRIPLKKVKPNQTKNCNICLERQLPSTRRVAAAGTSRGMALYEDETDKYENKALEERGRILIALKYNTQKGGLVVTAVRCAHLAAMDANGYSDPFVKIYMKPDMGKKAKNKTMVKKKTLNPEFNEDFFYEIKHSELAKKTLDVTVWDYDIGKSNDFIGGVELGIHAKGERLKHWFECLKNKDKRIERWHTLTSEMPGSSTLSD</sequence>
<dbReference type="SMART" id="SM00239">
    <property type="entry name" value="C2"/>
    <property type="match status" value="2"/>
</dbReference>
<dbReference type="GO" id="GO:0006887">
    <property type="term" value="P:exocytosis"/>
    <property type="evidence" value="ECO:0007669"/>
    <property type="project" value="TreeGrafter"/>
</dbReference>
<dbReference type="PROSITE" id="PS50178">
    <property type="entry name" value="ZF_FYVE"/>
    <property type="match status" value="1"/>
</dbReference>
<dbReference type="InterPro" id="IPR001565">
    <property type="entry name" value="Synaptotagmin"/>
</dbReference>
<dbReference type="Gene3D" id="3.30.40.10">
    <property type="entry name" value="Zinc/RING finger domain, C3HC4 (zinc finger)"/>
    <property type="match status" value="1"/>
</dbReference>
<dbReference type="InterPro" id="IPR011011">
    <property type="entry name" value="Znf_FYVE_PHD"/>
</dbReference>
<dbReference type="PRINTS" id="PR00399">
    <property type="entry name" value="SYNAPTOTAGMN"/>
</dbReference>
<accession>A0A8C4QEK3</accession>
<dbReference type="PRINTS" id="PR00360">
    <property type="entry name" value="C2DOMAIN"/>
</dbReference>
<keyword evidence="1" id="KW-0479">Metal-binding</keyword>
<evidence type="ECO:0000256" key="7">
    <source>
        <dbReference type="ARBA" id="ARBA00034103"/>
    </source>
</evidence>
<keyword evidence="5" id="KW-0106">Calcium</keyword>
<dbReference type="Gene3D" id="2.60.40.150">
    <property type="entry name" value="C2 domain"/>
    <property type="match status" value="2"/>
</dbReference>
<keyword evidence="13" id="KW-1185">Reference proteome</keyword>
<dbReference type="PANTHER" id="PTHR45729">
    <property type="entry name" value="RABPHILIN, ISOFORM A"/>
    <property type="match status" value="1"/>
</dbReference>
<dbReference type="CDD" id="cd08384">
    <property type="entry name" value="C2B_Rabphilin_Doc2"/>
    <property type="match status" value="1"/>
</dbReference>
<dbReference type="SUPFAM" id="SSF57903">
    <property type="entry name" value="FYVE/PHD zinc finger"/>
    <property type="match status" value="1"/>
</dbReference>
<dbReference type="Pfam" id="PF02318">
    <property type="entry name" value="FYVE_2"/>
    <property type="match status" value="1"/>
</dbReference>
<evidence type="ECO:0000256" key="6">
    <source>
        <dbReference type="ARBA" id="ARBA00023018"/>
    </source>
</evidence>
<dbReference type="InterPro" id="IPR035892">
    <property type="entry name" value="C2_domain_sf"/>
</dbReference>
<dbReference type="InterPro" id="IPR000008">
    <property type="entry name" value="C2_dom"/>
</dbReference>
<dbReference type="InterPro" id="IPR017455">
    <property type="entry name" value="Znf_FYVE-rel"/>
</dbReference>
<dbReference type="Proteomes" id="UP000694388">
    <property type="component" value="Unplaced"/>
</dbReference>
<evidence type="ECO:0000259" key="11">
    <source>
        <dbReference type="PROSITE" id="PS50178"/>
    </source>
</evidence>
<feature type="domain" description="C2" evidence="10">
    <location>
        <begin position="465"/>
        <end position="598"/>
    </location>
</feature>
<evidence type="ECO:0000256" key="4">
    <source>
        <dbReference type="ARBA" id="ARBA00022833"/>
    </source>
</evidence>
<dbReference type="GO" id="GO:0017158">
    <property type="term" value="P:regulation of calcium ion-dependent exocytosis"/>
    <property type="evidence" value="ECO:0007669"/>
    <property type="project" value="TreeGrafter"/>
</dbReference>
<dbReference type="GO" id="GO:0098793">
    <property type="term" value="C:presynapse"/>
    <property type="evidence" value="ECO:0007669"/>
    <property type="project" value="GOC"/>
</dbReference>
<name>A0A8C4QEK3_EPTBU</name>
<dbReference type="Pfam" id="PF00168">
    <property type="entry name" value="C2"/>
    <property type="match status" value="2"/>
</dbReference>
<dbReference type="InterPro" id="IPR041282">
    <property type="entry name" value="FYVE_2"/>
</dbReference>
<evidence type="ECO:0000256" key="9">
    <source>
        <dbReference type="SAM" id="MobiDB-lite"/>
    </source>
</evidence>
<reference evidence="12" key="2">
    <citation type="submission" date="2025-09" db="UniProtKB">
        <authorList>
            <consortium name="Ensembl"/>
        </authorList>
    </citation>
    <scope>IDENTIFICATION</scope>
</reference>
<dbReference type="FunFam" id="2.60.40.150:FF:000023">
    <property type="entry name" value="Double C2-like domain-containing protein"/>
    <property type="match status" value="1"/>
</dbReference>
<proteinExistence type="predicted"/>
<evidence type="ECO:0000256" key="8">
    <source>
        <dbReference type="PROSITE-ProRule" id="PRU00091"/>
    </source>
</evidence>
<protein>
    <submittedName>
        <fullName evidence="12">Rabphilin 3A</fullName>
    </submittedName>
</protein>
<evidence type="ECO:0000256" key="5">
    <source>
        <dbReference type="ARBA" id="ARBA00022837"/>
    </source>
</evidence>
<dbReference type="GeneTree" id="ENSGT00940000157468"/>
<evidence type="ECO:0000256" key="2">
    <source>
        <dbReference type="ARBA" id="ARBA00022737"/>
    </source>
</evidence>
<dbReference type="InterPro" id="IPR047022">
    <property type="entry name" value="Rabphilin_Doc2_C2A"/>
</dbReference>
<dbReference type="GO" id="GO:0016020">
    <property type="term" value="C:membrane"/>
    <property type="evidence" value="ECO:0007669"/>
    <property type="project" value="InterPro"/>
</dbReference>
<evidence type="ECO:0000259" key="10">
    <source>
        <dbReference type="PROSITE" id="PS50004"/>
    </source>
</evidence>
<dbReference type="PANTHER" id="PTHR45729:SF6">
    <property type="entry name" value="RABPHILIN, ISOFORM A"/>
    <property type="match status" value="1"/>
</dbReference>
<feature type="region of interest" description="Disordered" evidence="9">
    <location>
        <begin position="235"/>
        <end position="265"/>
    </location>
</feature>
<dbReference type="PROSITE" id="PS50004">
    <property type="entry name" value="C2"/>
    <property type="match status" value="2"/>
</dbReference>
<keyword evidence="2" id="KW-0677">Repeat</keyword>
<dbReference type="FunFam" id="2.60.40.150:FF:000032">
    <property type="entry name" value="Double c2-like domain-containing"/>
    <property type="match status" value="1"/>
</dbReference>
<evidence type="ECO:0000256" key="3">
    <source>
        <dbReference type="ARBA" id="ARBA00022771"/>
    </source>
</evidence>
<keyword evidence="4" id="KW-0862">Zinc</keyword>
<dbReference type="GO" id="GO:0008270">
    <property type="term" value="F:zinc ion binding"/>
    <property type="evidence" value="ECO:0007669"/>
    <property type="project" value="UniProtKB-KW"/>
</dbReference>
<feature type="compositionally biased region" description="Basic and acidic residues" evidence="9">
    <location>
        <begin position="252"/>
        <end position="264"/>
    </location>
</feature>
<dbReference type="InterPro" id="IPR013083">
    <property type="entry name" value="Znf_RING/FYVE/PHD"/>
</dbReference>
<organism evidence="12 13">
    <name type="scientific">Eptatretus burgeri</name>
    <name type="common">Inshore hagfish</name>
    <dbReference type="NCBI Taxonomy" id="7764"/>
    <lineage>
        <taxon>Eukaryota</taxon>
        <taxon>Metazoa</taxon>
        <taxon>Chordata</taxon>
        <taxon>Craniata</taxon>
        <taxon>Vertebrata</taxon>
        <taxon>Cyclostomata</taxon>
        <taxon>Myxini</taxon>
        <taxon>Myxiniformes</taxon>
        <taxon>Myxinidae</taxon>
        <taxon>Eptatretinae</taxon>
        <taxon>Eptatretus</taxon>
    </lineage>
</organism>
<keyword evidence="3 8" id="KW-0863">Zinc-finger</keyword>
<evidence type="ECO:0000256" key="1">
    <source>
        <dbReference type="ARBA" id="ARBA00022723"/>
    </source>
</evidence>
<comment type="subcellular location">
    <subcellularLocation>
        <location evidence="7">Synapse</location>
    </subcellularLocation>
</comment>
<dbReference type="SUPFAM" id="SSF49562">
    <property type="entry name" value="C2 domain (Calcium/lipid-binding domain, CaLB)"/>
    <property type="match status" value="2"/>
</dbReference>
<dbReference type="InterPro" id="IPR043566">
    <property type="entry name" value="Rabphilin/DOC2/Noc2"/>
</dbReference>
<evidence type="ECO:0000313" key="13">
    <source>
        <dbReference type="Proteomes" id="UP000694388"/>
    </source>
</evidence>
<keyword evidence="6" id="KW-0770">Synapse</keyword>
<dbReference type="Ensembl" id="ENSEBUT00000014147.1">
    <property type="protein sequence ID" value="ENSEBUP00000013571.1"/>
    <property type="gene ID" value="ENSEBUG00000008567.1"/>
</dbReference>
<dbReference type="GO" id="GO:0061669">
    <property type="term" value="P:spontaneous neurotransmitter secretion"/>
    <property type="evidence" value="ECO:0007669"/>
    <property type="project" value="TreeGrafter"/>
</dbReference>
<feature type="domain" description="FYVE-type" evidence="11">
    <location>
        <begin position="22"/>
        <end position="76"/>
    </location>
</feature>
<dbReference type="CDD" id="cd04035">
    <property type="entry name" value="C2A_Rabphilin_Doc2"/>
    <property type="match status" value="1"/>
</dbReference>
<feature type="domain" description="C2" evidence="10">
    <location>
        <begin position="305"/>
        <end position="427"/>
    </location>
</feature>
<reference evidence="12" key="1">
    <citation type="submission" date="2025-08" db="UniProtKB">
        <authorList>
            <consortium name="Ensembl"/>
        </authorList>
    </citation>
    <scope>IDENTIFICATION</scope>
</reference>
<evidence type="ECO:0000313" key="12">
    <source>
        <dbReference type="Ensembl" id="ENSEBUP00000013571.1"/>
    </source>
</evidence>